<protein>
    <recommendedName>
        <fullName evidence="2">Methyltransferase type 11 domain-containing protein</fullName>
    </recommendedName>
</protein>
<gene>
    <name evidence="1" type="ORF">S01H1_01490</name>
</gene>
<dbReference type="EMBL" id="BARS01000651">
    <property type="protein sequence ID" value="GAF80573.1"/>
    <property type="molecule type" value="Genomic_DNA"/>
</dbReference>
<evidence type="ECO:0000313" key="1">
    <source>
        <dbReference type="EMBL" id="GAF80573.1"/>
    </source>
</evidence>
<name>X0SHP6_9ZZZZ</name>
<comment type="caution">
    <text evidence="1">The sequence shown here is derived from an EMBL/GenBank/DDBJ whole genome shotgun (WGS) entry which is preliminary data.</text>
</comment>
<reference evidence="1" key="1">
    <citation type="journal article" date="2014" name="Front. Microbiol.">
        <title>High frequency of phylogenetically diverse reductive dehalogenase-homologous genes in deep subseafloor sedimentary metagenomes.</title>
        <authorList>
            <person name="Kawai M."/>
            <person name="Futagami T."/>
            <person name="Toyoda A."/>
            <person name="Takaki Y."/>
            <person name="Nishi S."/>
            <person name="Hori S."/>
            <person name="Arai W."/>
            <person name="Tsubouchi T."/>
            <person name="Morono Y."/>
            <person name="Uchiyama I."/>
            <person name="Ito T."/>
            <person name="Fujiyama A."/>
            <person name="Inagaki F."/>
            <person name="Takami H."/>
        </authorList>
    </citation>
    <scope>NUCLEOTIDE SEQUENCE</scope>
    <source>
        <strain evidence="1">Expedition CK06-06</strain>
    </source>
</reference>
<dbReference type="InterPro" id="IPR029063">
    <property type="entry name" value="SAM-dependent_MTases_sf"/>
</dbReference>
<proteinExistence type="predicted"/>
<feature type="non-terminal residue" evidence="1">
    <location>
        <position position="64"/>
    </location>
</feature>
<organism evidence="1">
    <name type="scientific">marine sediment metagenome</name>
    <dbReference type="NCBI Taxonomy" id="412755"/>
    <lineage>
        <taxon>unclassified sequences</taxon>
        <taxon>metagenomes</taxon>
        <taxon>ecological metagenomes</taxon>
    </lineage>
</organism>
<evidence type="ECO:0008006" key="2">
    <source>
        <dbReference type="Google" id="ProtNLM"/>
    </source>
</evidence>
<sequence>MSKSKNTVNVRRKYDRIANYYDFFENEVEKRLFRKFRRGMLGSLSGKILEIGVGTGKNFPYYNK</sequence>
<dbReference type="AlphaFoldDB" id="X0SHP6"/>
<accession>X0SHP6</accession>
<dbReference type="Gene3D" id="3.40.50.150">
    <property type="entry name" value="Vaccinia Virus protein VP39"/>
    <property type="match status" value="1"/>
</dbReference>
<dbReference type="SUPFAM" id="SSF53335">
    <property type="entry name" value="S-adenosyl-L-methionine-dependent methyltransferases"/>
    <property type="match status" value="1"/>
</dbReference>